<name>A0A4U1EY09_MONMO</name>
<comment type="caution">
    <text evidence="2">The sequence shown here is derived from an EMBL/GenBank/DDBJ whole genome shotgun (WGS) entry which is preliminary data.</text>
</comment>
<proteinExistence type="predicted"/>
<feature type="region of interest" description="Disordered" evidence="1">
    <location>
        <begin position="353"/>
        <end position="400"/>
    </location>
</feature>
<feature type="region of interest" description="Disordered" evidence="1">
    <location>
        <begin position="1"/>
        <end position="63"/>
    </location>
</feature>
<evidence type="ECO:0000313" key="2">
    <source>
        <dbReference type="EMBL" id="TKC41086.1"/>
    </source>
</evidence>
<organism evidence="2 3">
    <name type="scientific">Monodon monoceros</name>
    <name type="common">Narwhal</name>
    <name type="synonym">Ceratodon monodon</name>
    <dbReference type="NCBI Taxonomy" id="40151"/>
    <lineage>
        <taxon>Eukaryota</taxon>
        <taxon>Metazoa</taxon>
        <taxon>Chordata</taxon>
        <taxon>Craniata</taxon>
        <taxon>Vertebrata</taxon>
        <taxon>Euteleostomi</taxon>
        <taxon>Mammalia</taxon>
        <taxon>Eutheria</taxon>
        <taxon>Laurasiatheria</taxon>
        <taxon>Artiodactyla</taxon>
        <taxon>Whippomorpha</taxon>
        <taxon>Cetacea</taxon>
        <taxon>Odontoceti</taxon>
        <taxon>Monodontidae</taxon>
        <taxon>Monodon</taxon>
    </lineage>
</organism>
<accession>A0A4U1EY09</accession>
<feature type="compositionally biased region" description="Basic and acidic residues" evidence="1">
    <location>
        <begin position="372"/>
        <end position="381"/>
    </location>
</feature>
<dbReference type="AlphaFoldDB" id="A0A4U1EY09"/>
<dbReference type="EMBL" id="RWIC01000678">
    <property type="protein sequence ID" value="TKC41086.1"/>
    <property type="molecule type" value="Genomic_DNA"/>
</dbReference>
<dbReference type="Proteomes" id="UP000308365">
    <property type="component" value="Unassembled WGS sequence"/>
</dbReference>
<evidence type="ECO:0000256" key="1">
    <source>
        <dbReference type="SAM" id="MobiDB-lite"/>
    </source>
</evidence>
<feature type="region of interest" description="Disordered" evidence="1">
    <location>
        <begin position="282"/>
        <end position="301"/>
    </location>
</feature>
<gene>
    <name evidence="2" type="ORF">EI555_010904</name>
</gene>
<sequence>MSAVQDAAGVHTGRRKGGQPWAALACPGVWATPVPSTGTPSPRGRSLPTQPPADAHPSPAELRARAEQDLGSCFGDSASSSLPGPLSASSPHAWCKNRVVFHLPNAWAAGADLDPFHLEFAEAGTGHRGVHSSFHPRGGRDAQEGSGLALQLTALPWAGPGWGRRTSARLGRNSFGFLLPKSQETQFIGRVSTLKAWTAGVRGHGDTSGPVQHSREVTSLPDLSSQQLHLPPRLGGQHRNPGLFPLLPASAGPRPDAGPGLLFPPRPPIEICLHSPPHCLARPPDVPSPRPPESPSVASEALGCAASPTTNCILSASLPPPATAVPDPTSSPAPSLPAALVRALDAGRPALVHRTVTPLPPRGLGQPRGHRSQAESRDPKTKPARPSRPASPHVLPPCGL</sequence>
<reference evidence="3" key="1">
    <citation type="journal article" date="2019" name="IScience">
        <title>Narwhal Genome Reveals Long-Term Low Genetic Diversity despite Current Large Abundance Size.</title>
        <authorList>
            <person name="Westbury M.V."/>
            <person name="Petersen B."/>
            <person name="Garde E."/>
            <person name="Heide-Jorgensen M.P."/>
            <person name="Lorenzen E.D."/>
        </authorList>
    </citation>
    <scope>NUCLEOTIDE SEQUENCE [LARGE SCALE GENOMIC DNA]</scope>
</reference>
<protein>
    <submittedName>
        <fullName evidence="2">Uncharacterized protein</fullName>
    </submittedName>
</protein>
<evidence type="ECO:0000313" key="3">
    <source>
        <dbReference type="Proteomes" id="UP000308365"/>
    </source>
</evidence>
<feature type="region of interest" description="Disordered" evidence="1">
    <location>
        <begin position="202"/>
        <end position="263"/>
    </location>
</feature>
<feature type="compositionally biased region" description="Pro residues" evidence="1">
    <location>
        <begin position="284"/>
        <end position="294"/>
    </location>
</feature>